<proteinExistence type="inferred from homology"/>
<comment type="similarity">
    <text evidence="1 4">Belongs to the methyltransferase superfamily. METL family.</text>
</comment>
<accession>A0A316U2L8</accession>
<evidence type="ECO:0000259" key="6">
    <source>
        <dbReference type="Pfam" id="PF08242"/>
    </source>
</evidence>
<dbReference type="SUPFAM" id="SSF53335">
    <property type="entry name" value="S-adenosyl-L-methionine-dependent methyltransferases"/>
    <property type="match status" value="1"/>
</dbReference>
<feature type="region of interest" description="Disordered" evidence="5">
    <location>
        <begin position="41"/>
        <end position="61"/>
    </location>
</feature>
<dbReference type="OrthoDB" id="417697at2759"/>
<dbReference type="CDD" id="cd02440">
    <property type="entry name" value="AdoMet_MTases"/>
    <property type="match status" value="1"/>
</dbReference>
<dbReference type="AlphaFoldDB" id="A0A316U2L8"/>
<dbReference type="GO" id="GO:0008173">
    <property type="term" value="F:RNA methyltransferase activity"/>
    <property type="evidence" value="ECO:0007669"/>
    <property type="project" value="UniProtKB-ARBA"/>
</dbReference>
<evidence type="ECO:0000313" key="8">
    <source>
        <dbReference type="Proteomes" id="UP000245942"/>
    </source>
</evidence>
<evidence type="ECO:0000256" key="3">
    <source>
        <dbReference type="ARBA" id="ARBA00022679"/>
    </source>
</evidence>
<dbReference type="PIRSF" id="PIRSF037755">
    <property type="entry name" value="Mettl2_prd"/>
    <property type="match status" value="1"/>
</dbReference>
<dbReference type="Proteomes" id="UP000245942">
    <property type="component" value="Unassembled WGS sequence"/>
</dbReference>
<keyword evidence="3 4" id="KW-0808">Transferase</keyword>
<evidence type="ECO:0000256" key="5">
    <source>
        <dbReference type="SAM" id="MobiDB-lite"/>
    </source>
</evidence>
<organism evidence="7 8">
    <name type="scientific">Pseudomicrostroma glucosiphilum</name>
    <dbReference type="NCBI Taxonomy" id="1684307"/>
    <lineage>
        <taxon>Eukaryota</taxon>
        <taxon>Fungi</taxon>
        <taxon>Dikarya</taxon>
        <taxon>Basidiomycota</taxon>
        <taxon>Ustilaginomycotina</taxon>
        <taxon>Exobasidiomycetes</taxon>
        <taxon>Microstromatales</taxon>
        <taxon>Microstromatales incertae sedis</taxon>
        <taxon>Pseudomicrostroma</taxon>
    </lineage>
</organism>
<dbReference type="InterPro" id="IPR026113">
    <property type="entry name" value="METTL2/6/8-like"/>
</dbReference>
<evidence type="ECO:0000256" key="4">
    <source>
        <dbReference type="PIRNR" id="PIRNR037755"/>
    </source>
</evidence>
<reference evidence="7 8" key="1">
    <citation type="journal article" date="2018" name="Mol. Biol. Evol.">
        <title>Broad Genomic Sampling Reveals a Smut Pathogenic Ancestry of the Fungal Clade Ustilaginomycotina.</title>
        <authorList>
            <person name="Kijpornyongpan T."/>
            <person name="Mondo S.J."/>
            <person name="Barry K."/>
            <person name="Sandor L."/>
            <person name="Lee J."/>
            <person name="Lipzen A."/>
            <person name="Pangilinan J."/>
            <person name="LaButti K."/>
            <person name="Hainaut M."/>
            <person name="Henrissat B."/>
            <person name="Grigoriev I.V."/>
            <person name="Spatafora J.W."/>
            <person name="Aime M.C."/>
        </authorList>
    </citation>
    <scope>NUCLEOTIDE SEQUENCE [LARGE SCALE GENOMIC DNA]</scope>
    <source>
        <strain evidence="7 8">MCA 4718</strain>
    </source>
</reference>
<sequence>MVRKCEKNAAANWDRFYKRHEDRFFHNRNWTDREFQALKEVSSSSVGGGGGNSGTTDDLDTDETQALVSGSLLSTSSSQATPVLLEVGCGVGNMLYPLLEKVPGLKVHCCDFSSRAVEIVKRHPSYDSERVNAFVHDLVQPSPTLDAVLAGHPFGAPTLVSLIFVLSAIPPGEQVRVLLSLFSLLQPGGTLLFRDYARGDLAQLRFHSKEKWAEPCLLSGEHDYYKRGDGTMSFFFSEEYVKGTLGAALREAGGEVESEEVKVVERIGVNRKRGIELKRKFIQGVWRKKG</sequence>
<dbReference type="GO" id="GO:0008757">
    <property type="term" value="F:S-adenosylmethionine-dependent methyltransferase activity"/>
    <property type="evidence" value="ECO:0007669"/>
    <property type="project" value="UniProtKB-ARBA"/>
</dbReference>
<dbReference type="GO" id="GO:0032259">
    <property type="term" value="P:methylation"/>
    <property type="evidence" value="ECO:0007669"/>
    <property type="project" value="UniProtKB-KW"/>
</dbReference>
<name>A0A316U2L8_9BASI</name>
<dbReference type="EC" id="2.1.1.-" evidence="4"/>
<protein>
    <recommendedName>
        <fullName evidence="4">tRNA N(3)-methylcytidine methyltransferase</fullName>
        <ecNumber evidence="4">2.1.1.-</ecNumber>
    </recommendedName>
</protein>
<gene>
    <name evidence="7" type="ORF">BCV69DRAFT_288272</name>
</gene>
<dbReference type="InterPro" id="IPR029063">
    <property type="entry name" value="SAM-dependent_MTases_sf"/>
</dbReference>
<keyword evidence="2 4" id="KW-0489">Methyltransferase</keyword>
<keyword evidence="8" id="KW-1185">Reference proteome</keyword>
<dbReference type="PANTHER" id="PTHR22809:SF5">
    <property type="entry name" value="TRNA N(3)-METHYLCYTIDINE METHYLTRANSFERASE METTL6"/>
    <property type="match status" value="1"/>
</dbReference>
<feature type="domain" description="Methyltransferase type 12" evidence="6">
    <location>
        <begin position="85"/>
        <end position="191"/>
    </location>
</feature>
<dbReference type="PANTHER" id="PTHR22809">
    <property type="entry name" value="METHYLTRANSFERASE-RELATED"/>
    <property type="match status" value="1"/>
</dbReference>
<dbReference type="RefSeq" id="XP_025345891.1">
    <property type="nucleotide sequence ID" value="XM_025493613.1"/>
</dbReference>
<comment type="function">
    <text evidence="4">S-adenosyl-L-methionine-dependent methyltransferase.</text>
</comment>
<evidence type="ECO:0000256" key="1">
    <source>
        <dbReference type="ARBA" id="ARBA00009725"/>
    </source>
</evidence>
<dbReference type="InterPro" id="IPR013217">
    <property type="entry name" value="Methyltransf_12"/>
</dbReference>
<dbReference type="STRING" id="1684307.A0A316U2L8"/>
<dbReference type="Pfam" id="PF08242">
    <property type="entry name" value="Methyltransf_12"/>
    <property type="match status" value="1"/>
</dbReference>
<dbReference type="EMBL" id="KZ819334">
    <property type="protein sequence ID" value="PWN18731.1"/>
    <property type="molecule type" value="Genomic_DNA"/>
</dbReference>
<evidence type="ECO:0000313" key="7">
    <source>
        <dbReference type="EMBL" id="PWN18731.1"/>
    </source>
</evidence>
<dbReference type="GeneID" id="37015347"/>
<dbReference type="Gene3D" id="3.40.50.150">
    <property type="entry name" value="Vaccinia Virus protein VP39"/>
    <property type="match status" value="1"/>
</dbReference>
<evidence type="ECO:0000256" key="2">
    <source>
        <dbReference type="ARBA" id="ARBA00022603"/>
    </source>
</evidence>